<evidence type="ECO:0000313" key="5">
    <source>
        <dbReference type="EMBL" id="MEW9623255.1"/>
    </source>
</evidence>
<dbReference type="SMART" id="SM00400">
    <property type="entry name" value="ZnF_CHCC"/>
    <property type="match status" value="1"/>
</dbReference>
<dbReference type="InterPro" id="IPR002694">
    <property type="entry name" value="Znf_CHC2"/>
</dbReference>
<evidence type="ECO:0000259" key="4">
    <source>
        <dbReference type="SMART" id="SM00400"/>
    </source>
</evidence>
<organism evidence="5 6">
    <name type="scientific">Rhodanobacter geophilus</name>
    <dbReference type="NCBI Taxonomy" id="3162488"/>
    <lineage>
        <taxon>Bacteria</taxon>
        <taxon>Pseudomonadati</taxon>
        <taxon>Pseudomonadota</taxon>
        <taxon>Gammaproteobacteria</taxon>
        <taxon>Lysobacterales</taxon>
        <taxon>Rhodanobacteraceae</taxon>
        <taxon>Rhodanobacter</taxon>
    </lineage>
</organism>
<proteinExistence type="predicted"/>
<dbReference type="RefSeq" id="WP_367843563.1">
    <property type="nucleotide sequence ID" value="NZ_JBFOHL010000002.1"/>
</dbReference>
<evidence type="ECO:0000313" key="6">
    <source>
        <dbReference type="Proteomes" id="UP001556170"/>
    </source>
</evidence>
<feature type="domain" description="Zinc finger CHC2-type" evidence="4">
    <location>
        <begin position="44"/>
        <end position="96"/>
    </location>
</feature>
<evidence type="ECO:0000256" key="1">
    <source>
        <dbReference type="ARBA" id="ARBA00022723"/>
    </source>
</evidence>
<keyword evidence="6" id="KW-1185">Reference proteome</keyword>
<accession>A0ABV3QKY3</accession>
<dbReference type="Gene3D" id="3.90.580.10">
    <property type="entry name" value="Zinc finger, CHC2-type domain"/>
    <property type="match status" value="1"/>
</dbReference>
<evidence type="ECO:0000256" key="3">
    <source>
        <dbReference type="ARBA" id="ARBA00022833"/>
    </source>
</evidence>
<sequence>MSRSPSTYLPKDWHDRLPDPANYYAQHLDKLGNIASDGWAMVPCPFHDDHSPSLRVRLTSRKGAYHCPACGAHGDMVAFHMARTELPFKEAVRDLIGFRGRA</sequence>
<dbReference type="InterPro" id="IPR036977">
    <property type="entry name" value="DNA_primase_Znf_CHC2"/>
</dbReference>
<dbReference type="InterPro" id="IPR050219">
    <property type="entry name" value="DnaG_primase"/>
</dbReference>
<dbReference type="Proteomes" id="UP001556170">
    <property type="component" value="Unassembled WGS sequence"/>
</dbReference>
<protein>
    <submittedName>
        <fullName evidence="5">CHC2 zinc finger domain-containing protein</fullName>
    </submittedName>
</protein>
<dbReference type="EMBL" id="JBFOHL010000002">
    <property type="protein sequence ID" value="MEW9623255.1"/>
    <property type="molecule type" value="Genomic_DNA"/>
</dbReference>
<dbReference type="SUPFAM" id="SSF57783">
    <property type="entry name" value="Zinc beta-ribbon"/>
    <property type="match status" value="1"/>
</dbReference>
<dbReference type="PANTHER" id="PTHR30313:SF2">
    <property type="entry name" value="DNA PRIMASE"/>
    <property type="match status" value="1"/>
</dbReference>
<keyword evidence="3" id="KW-0862">Zinc</keyword>
<evidence type="ECO:0000256" key="2">
    <source>
        <dbReference type="ARBA" id="ARBA00022771"/>
    </source>
</evidence>
<name>A0ABV3QKY3_9GAMM</name>
<dbReference type="PANTHER" id="PTHR30313">
    <property type="entry name" value="DNA PRIMASE"/>
    <property type="match status" value="1"/>
</dbReference>
<keyword evidence="1" id="KW-0479">Metal-binding</keyword>
<dbReference type="Pfam" id="PF01807">
    <property type="entry name" value="Zn_ribbon_DnaG"/>
    <property type="match status" value="1"/>
</dbReference>
<comment type="caution">
    <text evidence="5">The sequence shown here is derived from an EMBL/GenBank/DDBJ whole genome shotgun (WGS) entry which is preliminary data.</text>
</comment>
<reference evidence="5 6" key="1">
    <citation type="submission" date="2024-06" db="EMBL/GenBank/DDBJ databases">
        <authorList>
            <person name="Woo H."/>
        </authorList>
    </citation>
    <scope>NUCLEOTIDE SEQUENCE [LARGE SCALE GENOMIC DNA]</scope>
    <source>
        <strain evidence="5 6">S2-g</strain>
    </source>
</reference>
<keyword evidence="2" id="KW-0863">Zinc-finger</keyword>
<gene>
    <name evidence="5" type="ORF">ABQJ56_03335</name>
</gene>